<dbReference type="Proteomes" id="UP000777784">
    <property type="component" value="Unassembled WGS sequence"/>
</dbReference>
<dbReference type="EMBL" id="JAHJDP010000084">
    <property type="protein sequence ID" value="MBU2692080.1"/>
    <property type="molecule type" value="Genomic_DNA"/>
</dbReference>
<protein>
    <submittedName>
        <fullName evidence="1">Uncharacterized protein</fullName>
    </submittedName>
</protein>
<reference evidence="1" key="1">
    <citation type="submission" date="2021-05" db="EMBL/GenBank/DDBJ databases">
        <title>Energy efficiency and biological interactions define the core microbiome of deep oligotrophic groundwater.</title>
        <authorList>
            <person name="Mehrshad M."/>
            <person name="Lopez-Fernandez M."/>
            <person name="Bell E."/>
            <person name="Bernier-Latmani R."/>
            <person name="Bertilsson S."/>
            <person name="Dopson M."/>
        </authorList>
    </citation>
    <scope>NUCLEOTIDE SEQUENCE</scope>
    <source>
        <strain evidence="1">Modern_marine.mb.64</strain>
    </source>
</reference>
<dbReference type="AlphaFoldDB" id="A0A948W7C2"/>
<dbReference type="SUPFAM" id="SSF55021">
    <property type="entry name" value="ACT-like"/>
    <property type="match status" value="1"/>
</dbReference>
<organism evidence="1 2">
    <name type="scientific">Eiseniibacteriota bacterium</name>
    <dbReference type="NCBI Taxonomy" id="2212470"/>
    <lineage>
        <taxon>Bacteria</taxon>
        <taxon>Candidatus Eiseniibacteriota</taxon>
    </lineage>
</organism>
<gene>
    <name evidence="1" type="ORF">KJ970_14260</name>
</gene>
<dbReference type="Gene3D" id="3.30.2130.10">
    <property type="entry name" value="VC0802-like"/>
    <property type="match status" value="1"/>
</dbReference>
<comment type="caution">
    <text evidence="1">The sequence shown here is derived from an EMBL/GenBank/DDBJ whole genome shotgun (WGS) entry which is preliminary data.</text>
</comment>
<accession>A0A948W7C2</accession>
<proteinExistence type="predicted"/>
<dbReference type="InterPro" id="IPR045865">
    <property type="entry name" value="ACT-like_dom_sf"/>
</dbReference>
<name>A0A948W7C2_UNCEI</name>
<sequence>MTDKIECGGLIRREDLCLLEILGYDLKACGKFDILDLFGDAKIPISYLAVSNGADGLRNMSLCVPLEHLYQLRNLREGIQKGCAPQRLKTVENTMVLTIYGPHFYEKASIAGVVYGALRREEIYTHSINSSVNSISFVINADDCQRTIRCLKTRISWPE</sequence>
<evidence type="ECO:0000313" key="1">
    <source>
        <dbReference type="EMBL" id="MBU2692080.1"/>
    </source>
</evidence>
<evidence type="ECO:0000313" key="2">
    <source>
        <dbReference type="Proteomes" id="UP000777784"/>
    </source>
</evidence>